<keyword evidence="2" id="KW-0812">Transmembrane</keyword>
<feature type="region of interest" description="Disordered" evidence="1">
    <location>
        <begin position="569"/>
        <end position="596"/>
    </location>
</feature>
<evidence type="ECO:0000313" key="4">
    <source>
        <dbReference type="Proteomes" id="UP000315440"/>
    </source>
</evidence>
<comment type="caution">
    <text evidence="3">The sequence shown here is derived from an EMBL/GenBank/DDBJ whole genome shotgun (WGS) entry which is preliminary data.</text>
</comment>
<proteinExistence type="predicted"/>
<name>A0A5C5ZNX1_9BACT</name>
<keyword evidence="2" id="KW-0472">Membrane</keyword>
<evidence type="ECO:0000313" key="3">
    <source>
        <dbReference type="EMBL" id="TWT88890.1"/>
    </source>
</evidence>
<evidence type="ECO:0000256" key="2">
    <source>
        <dbReference type="SAM" id="Phobius"/>
    </source>
</evidence>
<dbReference type="AlphaFoldDB" id="A0A5C5ZNX1"/>
<feature type="transmembrane region" description="Helical" evidence="2">
    <location>
        <begin position="28"/>
        <end position="48"/>
    </location>
</feature>
<dbReference type="EMBL" id="SJPQ01000002">
    <property type="protein sequence ID" value="TWT88890.1"/>
    <property type="molecule type" value="Genomic_DNA"/>
</dbReference>
<accession>A0A5C5ZNX1</accession>
<dbReference type="SUPFAM" id="SSF52047">
    <property type="entry name" value="RNI-like"/>
    <property type="match status" value="1"/>
</dbReference>
<gene>
    <name evidence="3" type="ORF">Mal64_23800</name>
</gene>
<keyword evidence="2" id="KW-1133">Transmembrane helix</keyword>
<protein>
    <recommendedName>
        <fullName evidence="5">Leucine Rich repeats (2 copies)</fullName>
    </recommendedName>
</protein>
<dbReference type="InterPro" id="IPR032675">
    <property type="entry name" value="LRR_dom_sf"/>
</dbReference>
<reference evidence="3 4" key="1">
    <citation type="submission" date="2019-02" db="EMBL/GenBank/DDBJ databases">
        <title>Deep-cultivation of Planctomycetes and their phenomic and genomic characterization uncovers novel biology.</title>
        <authorList>
            <person name="Wiegand S."/>
            <person name="Jogler M."/>
            <person name="Boedeker C."/>
            <person name="Pinto D."/>
            <person name="Vollmers J."/>
            <person name="Rivas-Marin E."/>
            <person name="Kohn T."/>
            <person name="Peeters S.H."/>
            <person name="Heuer A."/>
            <person name="Rast P."/>
            <person name="Oberbeckmann S."/>
            <person name="Bunk B."/>
            <person name="Jeske O."/>
            <person name="Meyerdierks A."/>
            <person name="Storesund J.E."/>
            <person name="Kallscheuer N."/>
            <person name="Luecker S."/>
            <person name="Lage O.M."/>
            <person name="Pohl T."/>
            <person name="Merkel B.J."/>
            <person name="Hornburger P."/>
            <person name="Mueller R.-W."/>
            <person name="Bruemmer F."/>
            <person name="Labrenz M."/>
            <person name="Spormann A.M."/>
            <person name="Op Den Camp H."/>
            <person name="Overmann J."/>
            <person name="Amann R."/>
            <person name="Jetten M.S.M."/>
            <person name="Mascher T."/>
            <person name="Medema M.H."/>
            <person name="Devos D.P."/>
            <person name="Kaster A.-K."/>
            <person name="Ovreas L."/>
            <person name="Rohde M."/>
            <person name="Galperin M.Y."/>
            <person name="Jogler C."/>
        </authorList>
    </citation>
    <scope>NUCLEOTIDE SEQUENCE [LARGE SCALE GENOMIC DNA]</scope>
    <source>
        <strain evidence="3 4">Mal64</strain>
    </source>
</reference>
<dbReference type="Gene3D" id="3.80.10.10">
    <property type="entry name" value="Ribonuclease Inhibitor"/>
    <property type="match status" value="1"/>
</dbReference>
<evidence type="ECO:0000256" key="1">
    <source>
        <dbReference type="SAM" id="MobiDB-lite"/>
    </source>
</evidence>
<organism evidence="3 4">
    <name type="scientific">Pseudobythopirellula maris</name>
    <dbReference type="NCBI Taxonomy" id="2527991"/>
    <lineage>
        <taxon>Bacteria</taxon>
        <taxon>Pseudomonadati</taxon>
        <taxon>Planctomycetota</taxon>
        <taxon>Planctomycetia</taxon>
        <taxon>Pirellulales</taxon>
        <taxon>Lacipirellulaceae</taxon>
        <taxon>Pseudobythopirellula</taxon>
    </lineage>
</organism>
<sequence>MASAPPRHAGRSKDSPIVRRKALGPLRLCRLSWVVLALSTLAMTLVVLPGNTRLSNEYGRYQAYGRSAGIGPPPWLEGYRQVTVWSHGWPHEYLRREFSLPDEFYSPGPPVSWCIPTAWFSHTKLYYFSLSALAVDLLIAAALVAAVVALCECWRRRRRGRGFVLLDLLELTTLVALTLGWRATHLHDQARENAALKTIRQPTGPARVACRHELQCPEILSRLLGNPLLVPFCNHVVSLSTTDPHLTQSDHDAISEMRRLESYHGNGAYPAKLPSMELLDALGELPRLTELSWGGEPEGGFAANVQNRLQGEWGAEAPGLEPIAKRLPRLTSLSLQHLSIDKDDWRAISSMRRLESLELRSKNLFVEDLEPLDNLPALKEVRLHIVATDEELSDFAKGKRYEVLWESRDTDELWDVTRHRIDRWLGRERYYRRRSGPIYSLELEGVHLDREMLRRLPDDLSAVKELYLGTFDSQETAIELLSRCGELHWFESFKTSFSMSELSHCRFSNKRLECLTLKQGSLNLEECVRIASSIRPEQFFLVSSTLTPEDVLFLEKACPPKVQALVEDSQEELIQSPRPEPTGPDPFEGADPFGGF</sequence>
<feature type="transmembrane region" description="Helical" evidence="2">
    <location>
        <begin position="163"/>
        <end position="181"/>
    </location>
</feature>
<evidence type="ECO:0008006" key="5">
    <source>
        <dbReference type="Google" id="ProtNLM"/>
    </source>
</evidence>
<keyword evidence="4" id="KW-1185">Reference proteome</keyword>
<dbReference type="Proteomes" id="UP000315440">
    <property type="component" value="Unassembled WGS sequence"/>
</dbReference>
<feature type="transmembrane region" description="Helical" evidence="2">
    <location>
        <begin position="125"/>
        <end position="151"/>
    </location>
</feature>